<keyword evidence="3 5" id="KW-1133">Transmembrane helix</keyword>
<evidence type="ECO:0000256" key="2">
    <source>
        <dbReference type="ARBA" id="ARBA00022692"/>
    </source>
</evidence>
<name>A0ABD6AT34_9EURY</name>
<dbReference type="Proteomes" id="UP001597187">
    <property type="component" value="Unassembled WGS sequence"/>
</dbReference>
<evidence type="ECO:0000256" key="1">
    <source>
        <dbReference type="ARBA" id="ARBA00004127"/>
    </source>
</evidence>
<feature type="domain" description="DUF1232" evidence="6">
    <location>
        <begin position="30"/>
        <end position="61"/>
    </location>
</feature>
<dbReference type="GO" id="GO:0012505">
    <property type="term" value="C:endomembrane system"/>
    <property type="evidence" value="ECO:0007669"/>
    <property type="project" value="UniProtKB-SubCell"/>
</dbReference>
<evidence type="ECO:0000259" key="6">
    <source>
        <dbReference type="Pfam" id="PF06803"/>
    </source>
</evidence>
<reference evidence="7 8" key="1">
    <citation type="journal article" date="2019" name="Int. J. Syst. Evol. Microbiol.">
        <title>The Global Catalogue of Microorganisms (GCM) 10K type strain sequencing project: providing services to taxonomists for standard genome sequencing and annotation.</title>
        <authorList>
            <consortium name="The Broad Institute Genomics Platform"/>
            <consortium name="The Broad Institute Genome Sequencing Center for Infectious Disease"/>
            <person name="Wu L."/>
            <person name="Ma J."/>
        </authorList>
    </citation>
    <scope>NUCLEOTIDE SEQUENCE [LARGE SCALE GENOMIC DNA]</scope>
    <source>
        <strain evidence="7 8">CGMCC 1.12563</strain>
    </source>
</reference>
<dbReference type="RefSeq" id="WP_250872860.1">
    <property type="nucleotide sequence ID" value="NZ_JALXFV010000003.1"/>
</dbReference>
<evidence type="ECO:0000256" key="3">
    <source>
        <dbReference type="ARBA" id="ARBA00022989"/>
    </source>
</evidence>
<accession>A0ABD6AT34</accession>
<evidence type="ECO:0000256" key="4">
    <source>
        <dbReference type="ARBA" id="ARBA00023136"/>
    </source>
</evidence>
<keyword evidence="8" id="KW-1185">Reference proteome</keyword>
<gene>
    <name evidence="7" type="ORF">ACFSBT_06280</name>
</gene>
<keyword evidence="2 5" id="KW-0812">Transmembrane</keyword>
<dbReference type="AlphaFoldDB" id="A0ABD6AT34"/>
<evidence type="ECO:0000256" key="5">
    <source>
        <dbReference type="SAM" id="Phobius"/>
    </source>
</evidence>
<dbReference type="InterPro" id="IPR010652">
    <property type="entry name" value="DUF1232"/>
</dbReference>
<evidence type="ECO:0000313" key="7">
    <source>
        <dbReference type="EMBL" id="MFD1512886.1"/>
    </source>
</evidence>
<organism evidence="7 8">
    <name type="scientific">Halomarina rubra</name>
    <dbReference type="NCBI Taxonomy" id="2071873"/>
    <lineage>
        <taxon>Archaea</taxon>
        <taxon>Methanobacteriati</taxon>
        <taxon>Methanobacteriota</taxon>
        <taxon>Stenosarchaea group</taxon>
        <taxon>Halobacteria</taxon>
        <taxon>Halobacteriales</taxon>
        <taxon>Natronomonadaceae</taxon>
        <taxon>Halomarina</taxon>
    </lineage>
</organism>
<sequence>MTRLRLGVVPEAYTLVRVAFDERTPRRVTALVLALVAYLLVPVDLIPDVALGVGWLDDLALGVAVHRLVLGRVPETVVAEHRAAAREHAFAAGAVALGALLAVGVLAAWSLGFV</sequence>
<proteinExistence type="predicted"/>
<feature type="transmembrane region" description="Helical" evidence="5">
    <location>
        <begin position="90"/>
        <end position="111"/>
    </location>
</feature>
<keyword evidence="4 5" id="KW-0472">Membrane</keyword>
<evidence type="ECO:0000313" key="8">
    <source>
        <dbReference type="Proteomes" id="UP001597187"/>
    </source>
</evidence>
<feature type="transmembrane region" description="Helical" evidence="5">
    <location>
        <begin position="28"/>
        <end position="46"/>
    </location>
</feature>
<dbReference type="EMBL" id="JBHUDC010000003">
    <property type="protein sequence ID" value="MFD1512886.1"/>
    <property type="molecule type" value="Genomic_DNA"/>
</dbReference>
<dbReference type="Pfam" id="PF06803">
    <property type="entry name" value="DUF1232"/>
    <property type="match status" value="1"/>
</dbReference>
<protein>
    <submittedName>
        <fullName evidence="7">YkvA family protein</fullName>
    </submittedName>
</protein>
<comment type="caution">
    <text evidence="7">The sequence shown here is derived from an EMBL/GenBank/DDBJ whole genome shotgun (WGS) entry which is preliminary data.</text>
</comment>
<comment type="subcellular location">
    <subcellularLocation>
        <location evidence="1">Endomembrane system</location>
        <topology evidence="1">Multi-pass membrane protein</topology>
    </subcellularLocation>
</comment>